<proteinExistence type="predicted"/>
<evidence type="ECO:0000313" key="2">
    <source>
        <dbReference type="Proteomes" id="UP001055167"/>
    </source>
</evidence>
<gene>
    <name evidence="1" type="ORF">OPKNFCMD_4355</name>
</gene>
<comment type="caution">
    <text evidence="1">The sequence shown here is derived from an EMBL/GenBank/DDBJ whole genome shotgun (WGS) entry which is preliminary data.</text>
</comment>
<dbReference type="EMBL" id="BPQH01000014">
    <property type="protein sequence ID" value="GJD51600.1"/>
    <property type="molecule type" value="Genomic_DNA"/>
</dbReference>
<name>A0ABQ4R1N5_9HYPH</name>
<organism evidence="1 2">
    <name type="scientific">Methylobacterium crusticola</name>
    <dbReference type="NCBI Taxonomy" id="1697972"/>
    <lineage>
        <taxon>Bacteria</taxon>
        <taxon>Pseudomonadati</taxon>
        <taxon>Pseudomonadota</taxon>
        <taxon>Alphaproteobacteria</taxon>
        <taxon>Hyphomicrobiales</taxon>
        <taxon>Methylobacteriaceae</taxon>
        <taxon>Methylobacterium</taxon>
    </lineage>
</organism>
<keyword evidence="2" id="KW-1185">Reference proteome</keyword>
<reference evidence="1" key="1">
    <citation type="journal article" date="2021" name="Front. Microbiol.">
        <title>Comprehensive Comparative Genomics and Phenotyping of Methylobacterium Species.</title>
        <authorList>
            <person name="Alessa O."/>
            <person name="Ogura Y."/>
            <person name="Fujitani Y."/>
            <person name="Takami H."/>
            <person name="Hayashi T."/>
            <person name="Sahin N."/>
            <person name="Tani A."/>
        </authorList>
    </citation>
    <scope>NUCLEOTIDE SEQUENCE</scope>
    <source>
        <strain evidence="1">KCTC 52305</strain>
    </source>
</reference>
<protein>
    <submittedName>
        <fullName evidence="1">Uncharacterized protein</fullName>
    </submittedName>
</protein>
<dbReference type="RefSeq" id="WP_128565073.1">
    <property type="nucleotide sequence ID" value="NZ_BPQH01000014.1"/>
</dbReference>
<dbReference type="Proteomes" id="UP001055167">
    <property type="component" value="Unassembled WGS sequence"/>
</dbReference>
<sequence length="96" mass="9740">MGQAVRRLGVQAMILLALCAGVLLGQGGREAAAVSLRPGLDPLEPWPLAAPARPGPGMPAPAAAAVRVILPLPWTRASAALAEDARRPDPSRGAPP</sequence>
<evidence type="ECO:0000313" key="1">
    <source>
        <dbReference type="EMBL" id="GJD51600.1"/>
    </source>
</evidence>
<accession>A0ABQ4R1N5</accession>
<reference evidence="1" key="2">
    <citation type="submission" date="2021-08" db="EMBL/GenBank/DDBJ databases">
        <authorList>
            <person name="Tani A."/>
            <person name="Ola A."/>
            <person name="Ogura Y."/>
            <person name="Katsura K."/>
            <person name="Hayashi T."/>
        </authorList>
    </citation>
    <scope>NUCLEOTIDE SEQUENCE</scope>
    <source>
        <strain evidence="1">KCTC 52305</strain>
    </source>
</reference>